<evidence type="ECO:0000259" key="7">
    <source>
        <dbReference type="PROSITE" id="PS51471"/>
    </source>
</evidence>
<feature type="region of interest" description="Disordered" evidence="6">
    <location>
        <begin position="1"/>
        <end position="26"/>
    </location>
</feature>
<evidence type="ECO:0000256" key="6">
    <source>
        <dbReference type="SAM" id="MobiDB-lite"/>
    </source>
</evidence>
<dbReference type="Proteomes" id="UP000811246">
    <property type="component" value="Unassembled WGS sequence"/>
</dbReference>
<gene>
    <name evidence="8" type="ORF">I3842_Q101600</name>
</gene>
<evidence type="ECO:0000313" key="8">
    <source>
        <dbReference type="EMBL" id="KAG6619219.1"/>
    </source>
</evidence>
<dbReference type="InterPro" id="IPR026992">
    <property type="entry name" value="DIOX_N"/>
</dbReference>
<dbReference type="Pfam" id="PF03171">
    <property type="entry name" value="2OG-FeII_Oxy"/>
    <property type="match status" value="1"/>
</dbReference>
<dbReference type="AlphaFoldDB" id="A0A921ZY00"/>
<evidence type="ECO:0000256" key="1">
    <source>
        <dbReference type="ARBA" id="ARBA00008056"/>
    </source>
</evidence>
<dbReference type="InterPro" id="IPR050295">
    <property type="entry name" value="Plant_2OG-oxidoreductases"/>
</dbReference>
<proteinExistence type="inferred from homology"/>
<evidence type="ECO:0000256" key="5">
    <source>
        <dbReference type="RuleBase" id="RU003682"/>
    </source>
</evidence>
<comment type="caution">
    <text evidence="8">The sequence shown here is derived from an EMBL/GenBank/DDBJ whole genome shotgun (WGS) entry which is preliminary data.</text>
</comment>
<dbReference type="GO" id="GO:0016491">
    <property type="term" value="F:oxidoreductase activity"/>
    <property type="evidence" value="ECO:0007669"/>
    <property type="project" value="UniProtKB-KW"/>
</dbReference>
<sequence>MWSPATKLVEDPEASPPPDQHKMMLSTKQLAETPGLTSIPPTYNFNRDPNEEPISDEFEDSIPVIDFSLLASGTPHDQRSKIVHDLGKACQDWGCFMVINHGVPESLMKAMVEACGEFFNLAEEEKQEFAGKHVLDSLRCGPSINGPTDHVCFWRDYLKFFAHPSFHSPSKPTGFKEIALEYSTRTRKVAMELVKAISASLGLEEGYIEKALNMELGLQIFISNFFPPCPQPELAMGLPPHSDHALLSLLINNGISGLQLQRQGKWVNVNSIPNAFMVIFGDQMEIMSNGKYKCAVHRATVNEKATRMSIAMLFGPALETVVGPAPELVDNETNPPAFTAMKYREYFELQQSNKIIGKCALDRVRILHV</sequence>
<dbReference type="Pfam" id="PF14226">
    <property type="entry name" value="DIOX_N"/>
    <property type="match status" value="1"/>
</dbReference>
<evidence type="ECO:0000256" key="2">
    <source>
        <dbReference type="ARBA" id="ARBA00022723"/>
    </source>
</evidence>
<keyword evidence="5" id="KW-0560">Oxidoreductase</keyword>
<organism evidence="8 9">
    <name type="scientific">Carya illinoinensis</name>
    <name type="common">Pecan</name>
    <dbReference type="NCBI Taxonomy" id="32201"/>
    <lineage>
        <taxon>Eukaryota</taxon>
        <taxon>Viridiplantae</taxon>
        <taxon>Streptophyta</taxon>
        <taxon>Embryophyta</taxon>
        <taxon>Tracheophyta</taxon>
        <taxon>Spermatophyta</taxon>
        <taxon>Magnoliopsida</taxon>
        <taxon>eudicotyledons</taxon>
        <taxon>Gunneridae</taxon>
        <taxon>Pentapetalae</taxon>
        <taxon>rosids</taxon>
        <taxon>fabids</taxon>
        <taxon>Fagales</taxon>
        <taxon>Juglandaceae</taxon>
        <taxon>Carya</taxon>
    </lineage>
</organism>
<accession>A0A921ZY00</accession>
<name>A0A921ZY00_CARIL</name>
<keyword evidence="3" id="KW-0847">Vitamin C</keyword>
<dbReference type="EMBL" id="MU228966">
    <property type="protein sequence ID" value="KAG6619219.1"/>
    <property type="molecule type" value="Genomic_DNA"/>
</dbReference>
<dbReference type="GO" id="GO:0046872">
    <property type="term" value="F:metal ion binding"/>
    <property type="evidence" value="ECO:0007669"/>
    <property type="project" value="UniProtKB-KW"/>
</dbReference>
<evidence type="ECO:0000256" key="4">
    <source>
        <dbReference type="ARBA" id="ARBA00023004"/>
    </source>
</evidence>
<feature type="domain" description="Fe2OG dioxygenase" evidence="7">
    <location>
        <begin position="216"/>
        <end position="316"/>
    </location>
</feature>
<evidence type="ECO:0000313" key="9">
    <source>
        <dbReference type="Proteomes" id="UP000811246"/>
    </source>
</evidence>
<comment type="similarity">
    <text evidence="1 5">Belongs to the iron/ascorbate-dependent oxidoreductase family.</text>
</comment>
<dbReference type="PANTHER" id="PTHR47991">
    <property type="entry name" value="OXOGLUTARATE/IRON-DEPENDENT DIOXYGENASE"/>
    <property type="match status" value="1"/>
</dbReference>
<keyword evidence="4 5" id="KW-0408">Iron</keyword>
<protein>
    <recommendedName>
        <fullName evidence="7">Fe2OG dioxygenase domain-containing protein</fullName>
    </recommendedName>
</protein>
<dbReference type="InterPro" id="IPR005123">
    <property type="entry name" value="Oxoglu/Fe-dep_dioxygenase_dom"/>
</dbReference>
<dbReference type="GO" id="GO:0031418">
    <property type="term" value="F:L-ascorbic acid binding"/>
    <property type="evidence" value="ECO:0007669"/>
    <property type="project" value="UniProtKB-KW"/>
</dbReference>
<reference evidence="8" key="1">
    <citation type="submission" date="2021-01" db="EMBL/GenBank/DDBJ databases">
        <authorList>
            <person name="Lovell J.T."/>
            <person name="Bentley N."/>
            <person name="Bhattarai G."/>
            <person name="Jenkins J.W."/>
            <person name="Sreedasyam A."/>
            <person name="Alarcon Y."/>
            <person name="Bock C."/>
            <person name="Boston L."/>
            <person name="Carlson J."/>
            <person name="Cervantes K."/>
            <person name="Clermont K."/>
            <person name="Krom N."/>
            <person name="Kubenka K."/>
            <person name="Mamidi S."/>
            <person name="Mattison C."/>
            <person name="Monteros M."/>
            <person name="Pisani C."/>
            <person name="Plott C."/>
            <person name="Rajasekar S."/>
            <person name="Rhein H.S."/>
            <person name="Rohla C."/>
            <person name="Song M."/>
            <person name="Hilaire R.S."/>
            <person name="Shu S."/>
            <person name="Wells L."/>
            <person name="Wang X."/>
            <person name="Webber J."/>
            <person name="Heerema R.J."/>
            <person name="Klein P."/>
            <person name="Conner P."/>
            <person name="Grauke L."/>
            <person name="Grimwood J."/>
            <person name="Schmutz J."/>
            <person name="Randall J.J."/>
        </authorList>
    </citation>
    <scope>NUCLEOTIDE SEQUENCE</scope>
    <source>
        <tissue evidence="8">Leaf</tissue>
    </source>
</reference>
<dbReference type="FunFam" id="2.60.120.330:FF:000134">
    <property type="entry name" value="Uncharacterized protein"/>
    <property type="match status" value="1"/>
</dbReference>
<evidence type="ECO:0000256" key="3">
    <source>
        <dbReference type="ARBA" id="ARBA00022896"/>
    </source>
</evidence>
<keyword evidence="2 5" id="KW-0479">Metal-binding</keyword>
<dbReference type="InterPro" id="IPR044861">
    <property type="entry name" value="IPNS-like_FE2OG_OXY"/>
</dbReference>
<dbReference type="PROSITE" id="PS51471">
    <property type="entry name" value="FE2OG_OXY"/>
    <property type="match status" value="1"/>
</dbReference>